<dbReference type="CDD" id="cd05374">
    <property type="entry name" value="17beta-HSD-like_SDR_c"/>
    <property type="match status" value="1"/>
</dbReference>
<evidence type="ECO:0000256" key="3">
    <source>
        <dbReference type="RuleBase" id="RU000363"/>
    </source>
</evidence>
<comment type="similarity">
    <text evidence="1 3">Belongs to the short-chain dehydrogenases/reductases (SDR) family.</text>
</comment>
<organism evidence="4 5">
    <name type="scientific">Pseudonocardia xishanensis</name>
    <dbReference type="NCBI Taxonomy" id="630995"/>
    <lineage>
        <taxon>Bacteria</taxon>
        <taxon>Bacillati</taxon>
        <taxon>Actinomycetota</taxon>
        <taxon>Actinomycetes</taxon>
        <taxon>Pseudonocardiales</taxon>
        <taxon>Pseudonocardiaceae</taxon>
        <taxon>Pseudonocardia</taxon>
    </lineage>
</organism>
<dbReference type="EMBL" id="BAABGT010000083">
    <property type="protein sequence ID" value="GAA4554643.1"/>
    <property type="molecule type" value="Genomic_DNA"/>
</dbReference>
<dbReference type="Gene3D" id="3.40.50.720">
    <property type="entry name" value="NAD(P)-binding Rossmann-like Domain"/>
    <property type="match status" value="1"/>
</dbReference>
<dbReference type="SUPFAM" id="SSF51735">
    <property type="entry name" value="NAD(P)-binding Rossmann-fold domains"/>
    <property type="match status" value="1"/>
</dbReference>
<evidence type="ECO:0000256" key="1">
    <source>
        <dbReference type="ARBA" id="ARBA00006484"/>
    </source>
</evidence>
<dbReference type="NCBIfam" id="NF004824">
    <property type="entry name" value="PRK06180.1"/>
    <property type="match status" value="1"/>
</dbReference>
<sequence length="281" mass="29680">MSEATGRVVLVTGAGRGIGRAVAMAALRRGDTVHATFRKAADREDFEAVAPGRAHGWILDIAEEAAVARVVGEIESAAGRIDVLVGCAGFCRAGLFEETSPTELRAHLEVNLLGSASVIRGVLPGMRARRAGSIVQITSMSGMITMQGLAAYQASKFGLEGLVESVAREVRPFGVRVTAVAPGGFRTDMLGSALVGRQQPIDDYDDMAAAVHSARADYDGAQLGDPELAAAAVLRLVEPGTRAPMHVLLGSDAMDLVRTSRAHQTRDFAEWEWLTRSTDGV</sequence>
<reference evidence="5" key="1">
    <citation type="journal article" date="2019" name="Int. J. Syst. Evol. Microbiol.">
        <title>The Global Catalogue of Microorganisms (GCM) 10K type strain sequencing project: providing services to taxonomists for standard genome sequencing and annotation.</title>
        <authorList>
            <consortium name="The Broad Institute Genomics Platform"/>
            <consortium name="The Broad Institute Genome Sequencing Center for Infectious Disease"/>
            <person name="Wu L."/>
            <person name="Ma J."/>
        </authorList>
    </citation>
    <scope>NUCLEOTIDE SEQUENCE [LARGE SCALE GENOMIC DNA]</scope>
    <source>
        <strain evidence="5">JCM 17906</strain>
    </source>
</reference>
<keyword evidence="5" id="KW-1185">Reference proteome</keyword>
<gene>
    <name evidence="4" type="ORF">GCM10023175_53030</name>
</gene>
<dbReference type="InterPro" id="IPR051911">
    <property type="entry name" value="SDR_oxidoreductase"/>
</dbReference>
<dbReference type="PANTHER" id="PTHR43976:SF16">
    <property type="entry name" value="SHORT-CHAIN DEHYDROGENASE_REDUCTASE FAMILY PROTEIN"/>
    <property type="match status" value="1"/>
</dbReference>
<dbReference type="Pfam" id="PF00106">
    <property type="entry name" value="adh_short"/>
    <property type="match status" value="1"/>
</dbReference>
<name>A0ABP8RYJ6_9PSEU</name>
<evidence type="ECO:0000313" key="5">
    <source>
        <dbReference type="Proteomes" id="UP001501598"/>
    </source>
</evidence>
<accession>A0ABP8RYJ6</accession>
<dbReference type="PRINTS" id="PR00081">
    <property type="entry name" value="GDHRDH"/>
</dbReference>
<comment type="caution">
    <text evidence="4">The sequence shown here is derived from an EMBL/GenBank/DDBJ whole genome shotgun (WGS) entry which is preliminary data.</text>
</comment>
<evidence type="ECO:0000256" key="2">
    <source>
        <dbReference type="ARBA" id="ARBA00023002"/>
    </source>
</evidence>
<dbReference type="InterPro" id="IPR036291">
    <property type="entry name" value="NAD(P)-bd_dom_sf"/>
</dbReference>
<dbReference type="InterPro" id="IPR002347">
    <property type="entry name" value="SDR_fam"/>
</dbReference>
<dbReference type="RefSeq" id="WP_345424230.1">
    <property type="nucleotide sequence ID" value="NZ_BAABGT010000083.1"/>
</dbReference>
<proteinExistence type="inferred from homology"/>
<evidence type="ECO:0000313" key="4">
    <source>
        <dbReference type="EMBL" id="GAA4554643.1"/>
    </source>
</evidence>
<dbReference type="Proteomes" id="UP001501598">
    <property type="component" value="Unassembled WGS sequence"/>
</dbReference>
<dbReference type="PRINTS" id="PR00080">
    <property type="entry name" value="SDRFAMILY"/>
</dbReference>
<protein>
    <submittedName>
        <fullName evidence="4">Oxidoreductase</fullName>
    </submittedName>
</protein>
<dbReference type="PANTHER" id="PTHR43976">
    <property type="entry name" value="SHORT CHAIN DEHYDROGENASE"/>
    <property type="match status" value="1"/>
</dbReference>
<keyword evidence="2" id="KW-0560">Oxidoreductase</keyword>